<name>A0A1X0I569_9MYCO</name>
<dbReference type="RefSeq" id="WP_083174127.1">
    <property type="nucleotide sequence ID" value="NZ_AP022619.1"/>
</dbReference>
<comment type="similarity">
    <text evidence="1">Belongs to the short-chain dehydrogenases/reductases (SDR) family.</text>
</comment>
<dbReference type="Proteomes" id="UP000192513">
    <property type="component" value="Unassembled WGS sequence"/>
</dbReference>
<proteinExistence type="inferred from homology"/>
<dbReference type="OrthoDB" id="158573at2"/>
<dbReference type="EMBL" id="MVIE01000037">
    <property type="protein sequence ID" value="ORB35436.1"/>
    <property type="molecule type" value="Genomic_DNA"/>
</dbReference>
<dbReference type="SUPFAM" id="SSF51735">
    <property type="entry name" value="NAD(P)-binding Rossmann-fold domains"/>
    <property type="match status" value="1"/>
</dbReference>
<dbReference type="SMART" id="SM00822">
    <property type="entry name" value="PKS_KR"/>
    <property type="match status" value="1"/>
</dbReference>
<dbReference type="Gene3D" id="3.40.50.720">
    <property type="entry name" value="NAD(P)-binding Rossmann-like Domain"/>
    <property type="match status" value="1"/>
</dbReference>
<dbReference type="InterPro" id="IPR057326">
    <property type="entry name" value="KR_dom"/>
</dbReference>
<dbReference type="GO" id="GO:0016491">
    <property type="term" value="F:oxidoreductase activity"/>
    <property type="evidence" value="ECO:0007669"/>
    <property type="project" value="UniProtKB-KW"/>
</dbReference>
<dbReference type="Pfam" id="PF00106">
    <property type="entry name" value="adh_short"/>
    <property type="match status" value="1"/>
</dbReference>
<gene>
    <name evidence="4" type="ORF">BST39_22350</name>
</gene>
<evidence type="ECO:0000256" key="1">
    <source>
        <dbReference type="ARBA" id="ARBA00006484"/>
    </source>
</evidence>
<dbReference type="STRING" id="590652.BST39_22350"/>
<evidence type="ECO:0000313" key="4">
    <source>
        <dbReference type="EMBL" id="ORB35436.1"/>
    </source>
</evidence>
<dbReference type="AlphaFoldDB" id="A0A1X0I569"/>
<dbReference type="InterPro" id="IPR002347">
    <property type="entry name" value="SDR_fam"/>
</dbReference>
<evidence type="ECO:0000259" key="3">
    <source>
        <dbReference type="SMART" id="SM00822"/>
    </source>
</evidence>
<keyword evidence="2" id="KW-0560">Oxidoreductase</keyword>
<sequence>MADRTPARSALITGASRGIGLAIARRLAARNMALTITARNEEALAAVRDDLRELGSPAVLSIAVDMADPDASVGLIQRHRDEYGDMSALILNAGVGTAGSIADYPLKRLDKTIAVNFRSPFVLIQEALPLLRSAVARHPSEGAKIIVLSSITAIYAEAQLAAYGASKAAIASLVDTLNAEESGTGISATSIAPAYVDTDMSEWVRGRIAPEAMIPADDVATLVECLLRMSARSVIGRVVMARAGTDGYEA</sequence>
<dbReference type="InterPro" id="IPR036291">
    <property type="entry name" value="NAD(P)-bd_dom_sf"/>
</dbReference>
<accession>A0A1X0I569</accession>
<reference evidence="4 5" key="1">
    <citation type="submission" date="2017-02" db="EMBL/GenBank/DDBJ databases">
        <title>The new phylogeny of genus Mycobacterium.</title>
        <authorList>
            <person name="Tortoli E."/>
            <person name="Trovato A."/>
            <person name="Cirillo D.M."/>
        </authorList>
    </citation>
    <scope>NUCLEOTIDE SEQUENCE [LARGE SCALE GENOMIC DNA]</scope>
    <source>
        <strain evidence="4 5">DSM 45000</strain>
    </source>
</reference>
<evidence type="ECO:0000256" key="2">
    <source>
        <dbReference type="ARBA" id="ARBA00023002"/>
    </source>
</evidence>
<dbReference type="CDD" id="cd05233">
    <property type="entry name" value="SDR_c"/>
    <property type="match status" value="1"/>
</dbReference>
<organism evidence="4 5">
    <name type="scientific">Mycobacterium paraseoulense</name>
    <dbReference type="NCBI Taxonomy" id="590652"/>
    <lineage>
        <taxon>Bacteria</taxon>
        <taxon>Bacillati</taxon>
        <taxon>Actinomycetota</taxon>
        <taxon>Actinomycetes</taxon>
        <taxon>Mycobacteriales</taxon>
        <taxon>Mycobacteriaceae</taxon>
        <taxon>Mycobacterium</taxon>
    </lineage>
</organism>
<feature type="domain" description="Ketoreductase" evidence="3">
    <location>
        <begin position="8"/>
        <end position="194"/>
    </location>
</feature>
<protein>
    <submittedName>
        <fullName evidence="4">Short-chain dehydrogenase</fullName>
    </submittedName>
</protein>
<comment type="caution">
    <text evidence="4">The sequence shown here is derived from an EMBL/GenBank/DDBJ whole genome shotgun (WGS) entry which is preliminary data.</text>
</comment>
<evidence type="ECO:0000313" key="5">
    <source>
        <dbReference type="Proteomes" id="UP000192513"/>
    </source>
</evidence>
<keyword evidence="5" id="KW-1185">Reference proteome</keyword>
<dbReference type="PANTHER" id="PTHR43669">
    <property type="entry name" value="5-KETO-D-GLUCONATE 5-REDUCTASE"/>
    <property type="match status" value="1"/>
</dbReference>
<dbReference type="PANTHER" id="PTHR43669:SF3">
    <property type="entry name" value="ALCOHOL DEHYDROGENASE, PUTATIVE (AFU_ORTHOLOGUE AFUA_3G03445)-RELATED"/>
    <property type="match status" value="1"/>
</dbReference>
<dbReference type="PRINTS" id="PR00081">
    <property type="entry name" value="GDHRDH"/>
</dbReference>